<dbReference type="AlphaFoldDB" id="A0A7S1M5A0"/>
<dbReference type="GO" id="GO:0005509">
    <property type="term" value="F:calcium ion binding"/>
    <property type="evidence" value="ECO:0007669"/>
    <property type="project" value="InterPro"/>
</dbReference>
<dbReference type="InterPro" id="IPR011992">
    <property type="entry name" value="EF-hand-dom_pair"/>
</dbReference>
<evidence type="ECO:0000313" key="3">
    <source>
        <dbReference type="EMBL" id="CAD9121782.1"/>
    </source>
</evidence>
<dbReference type="SUPFAM" id="SSF54975">
    <property type="entry name" value="Acylphosphatase/BLUF domain-like"/>
    <property type="match status" value="1"/>
</dbReference>
<dbReference type="GO" id="GO:0009882">
    <property type="term" value="F:blue light photoreceptor activity"/>
    <property type="evidence" value="ECO:0007669"/>
    <property type="project" value="InterPro"/>
</dbReference>
<dbReference type="InterPro" id="IPR036046">
    <property type="entry name" value="Acylphosphatase-like_dom_sf"/>
</dbReference>
<dbReference type="InterPro" id="IPR002048">
    <property type="entry name" value="EF_hand_dom"/>
</dbReference>
<evidence type="ECO:0000256" key="1">
    <source>
        <dbReference type="SAM" id="MobiDB-lite"/>
    </source>
</evidence>
<dbReference type="Gene3D" id="3.30.70.100">
    <property type="match status" value="1"/>
</dbReference>
<dbReference type="PROSITE" id="PS50222">
    <property type="entry name" value="EF_HAND_2"/>
    <property type="match status" value="1"/>
</dbReference>
<accession>A0A7S1M5A0</accession>
<dbReference type="EMBL" id="HBGF01026791">
    <property type="protein sequence ID" value="CAD9121782.1"/>
    <property type="molecule type" value="Transcribed_RNA"/>
</dbReference>
<dbReference type="SUPFAM" id="SSF47473">
    <property type="entry name" value="EF-hand"/>
    <property type="match status" value="1"/>
</dbReference>
<name>A0A7S1M5A0_NEODS</name>
<dbReference type="GO" id="GO:0071949">
    <property type="term" value="F:FAD binding"/>
    <property type="evidence" value="ECO:0007669"/>
    <property type="project" value="InterPro"/>
</dbReference>
<protein>
    <recommendedName>
        <fullName evidence="2">EF-hand domain-containing protein</fullName>
    </recommendedName>
</protein>
<feature type="region of interest" description="Disordered" evidence="1">
    <location>
        <begin position="392"/>
        <end position="424"/>
    </location>
</feature>
<feature type="domain" description="EF-hand" evidence="2">
    <location>
        <begin position="436"/>
        <end position="471"/>
    </location>
</feature>
<evidence type="ECO:0000259" key="2">
    <source>
        <dbReference type="PROSITE" id="PS50222"/>
    </source>
</evidence>
<gene>
    <name evidence="3" type="ORF">NDES1114_LOCUS17755</name>
</gene>
<proteinExistence type="predicted"/>
<dbReference type="InterPro" id="IPR007024">
    <property type="entry name" value="BLUF_domain"/>
</dbReference>
<reference evidence="3" key="1">
    <citation type="submission" date="2021-01" db="EMBL/GenBank/DDBJ databases">
        <authorList>
            <person name="Corre E."/>
            <person name="Pelletier E."/>
            <person name="Niang G."/>
            <person name="Scheremetjew M."/>
            <person name="Finn R."/>
            <person name="Kale V."/>
            <person name="Holt S."/>
            <person name="Cochrane G."/>
            <person name="Meng A."/>
            <person name="Brown T."/>
            <person name="Cohen L."/>
        </authorList>
    </citation>
    <scope>NUCLEOTIDE SEQUENCE</scope>
    <source>
        <strain evidence="3">CCAP 1951/1</strain>
    </source>
</reference>
<sequence>MPGPFTTERELDDVRRQRAAIDEALVQALESRQRDVAGTLEREGATLDARIEELESVLQLAGERGRLQASPSLHRLVYRATRVPSAQPPPLNVPCVLTDPSKGDTLATEIPLELSAFAKDVGRWSVANTKRDITSVIVASHSSFLGIIEGPRDSVRALAEKMAEDTRMTDWVTLCEQSGRGRVAEQGCVLSVVDDPMLAVAIERMQRCALDGHRFAPAAAINVARRGAHPLASVPSPSRPHVVLAVSLDGLCGAVHRPDRYRRAAAAVQEAILKHTGSVIDRFGEWMTAWFPYVGGATAATAAAMMIHTSVDFAVMSITEGPLCVSDSPSVVACGAAHQEAIRLLHAAEAMRRPLVISEPAGERVNRARQPVEHFTHNLVGYFTHLELSEKRLDSPPEPDLIGSYNPPPEPEAPKPLVQDDARPSGKQIAYVRGARTQEDLETMFRKLDKANVGWVSKQEFVAAVAKDPEFPKCIDELAEVALTGWLERCNKLGESRLSFNEFAIVCLKLDAS</sequence>
<organism evidence="3">
    <name type="scientific">Neobodo designis</name>
    <name type="common">Flagellated protozoan</name>
    <name type="synonym">Bodo designis</name>
    <dbReference type="NCBI Taxonomy" id="312471"/>
    <lineage>
        <taxon>Eukaryota</taxon>
        <taxon>Discoba</taxon>
        <taxon>Euglenozoa</taxon>
        <taxon>Kinetoplastea</taxon>
        <taxon>Metakinetoplastina</taxon>
        <taxon>Neobodonida</taxon>
        <taxon>Neobodo</taxon>
    </lineage>
</organism>
<dbReference type="Pfam" id="PF04940">
    <property type="entry name" value="BLUF"/>
    <property type="match status" value="1"/>
</dbReference>